<keyword evidence="5 8" id="KW-0547">Nucleotide-binding</keyword>
<dbReference type="GO" id="GO:0005524">
    <property type="term" value="F:ATP binding"/>
    <property type="evidence" value="ECO:0007669"/>
    <property type="project" value="UniProtKB-KW"/>
</dbReference>
<dbReference type="HAMAP" id="MF_00158">
    <property type="entry name" value="PanC"/>
    <property type="match status" value="1"/>
</dbReference>
<keyword evidence="3 8" id="KW-0436">Ligase</keyword>
<evidence type="ECO:0000256" key="5">
    <source>
        <dbReference type="ARBA" id="ARBA00022741"/>
    </source>
</evidence>
<organism evidence="9 10">
    <name type="scientific">Nonlabens ponticola</name>
    <dbReference type="NCBI Taxonomy" id="2496866"/>
    <lineage>
        <taxon>Bacteria</taxon>
        <taxon>Pseudomonadati</taxon>
        <taxon>Bacteroidota</taxon>
        <taxon>Flavobacteriia</taxon>
        <taxon>Flavobacteriales</taxon>
        <taxon>Flavobacteriaceae</taxon>
        <taxon>Nonlabens</taxon>
    </lineage>
</organism>
<evidence type="ECO:0000256" key="1">
    <source>
        <dbReference type="ARBA" id="ARBA00004990"/>
    </source>
</evidence>
<evidence type="ECO:0000256" key="3">
    <source>
        <dbReference type="ARBA" id="ARBA00022598"/>
    </source>
</evidence>
<name>A0A3S9N175_9FLAO</name>
<dbReference type="NCBIfam" id="TIGR00018">
    <property type="entry name" value="panC"/>
    <property type="match status" value="1"/>
</dbReference>
<feature type="binding site" evidence="8">
    <location>
        <position position="156"/>
    </location>
    <ligand>
        <name>(R)-pantoate</name>
        <dbReference type="ChEBI" id="CHEBI:15980"/>
    </ligand>
</feature>
<dbReference type="GO" id="GO:0004592">
    <property type="term" value="F:pantoate-beta-alanine ligase activity"/>
    <property type="evidence" value="ECO:0007669"/>
    <property type="project" value="UniProtKB-UniRule"/>
</dbReference>
<dbReference type="Gene3D" id="3.30.1300.10">
    <property type="entry name" value="Pantoate-beta-alanine ligase, C-terminal domain"/>
    <property type="match status" value="1"/>
</dbReference>
<accession>A0A3S9N175</accession>
<proteinExistence type="inferred from homology"/>
<protein>
    <recommendedName>
        <fullName evidence="8">Pantothenate synthetase</fullName>
        <shortName evidence="8">PS</shortName>
        <ecNumber evidence="8">6.3.2.1</ecNumber>
    </recommendedName>
    <alternativeName>
        <fullName evidence="8">Pantoate--beta-alanine ligase</fullName>
    </alternativeName>
    <alternativeName>
        <fullName evidence="8">Pantoate-activating enzyme</fullName>
    </alternativeName>
</protein>
<feature type="binding site" evidence="8">
    <location>
        <begin position="29"/>
        <end position="36"/>
    </location>
    <ligand>
        <name>ATP</name>
        <dbReference type="ChEBI" id="CHEBI:30616"/>
    </ligand>
</feature>
<comment type="caution">
    <text evidence="8">Lacks conserved residue(s) required for the propagation of feature annotation.</text>
</comment>
<feature type="binding site" evidence="8">
    <location>
        <begin position="150"/>
        <end position="153"/>
    </location>
    <ligand>
        <name>ATP</name>
        <dbReference type="ChEBI" id="CHEBI:30616"/>
    </ligand>
</feature>
<keyword evidence="10" id="KW-1185">Reference proteome</keyword>
<dbReference type="InterPro" id="IPR003721">
    <property type="entry name" value="Pantoate_ligase"/>
</dbReference>
<comment type="miscellaneous">
    <text evidence="8">The reaction proceeds by a bi uni uni bi ping pong mechanism.</text>
</comment>
<dbReference type="InterPro" id="IPR042176">
    <property type="entry name" value="Pantoate_ligase_C"/>
</dbReference>
<evidence type="ECO:0000256" key="8">
    <source>
        <dbReference type="HAMAP-Rule" id="MF_00158"/>
    </source>
</evidence>
<dbReference type="GO" id="GO:0005829">
    <property type="term" value="C:cytosol"/>
    <property type="evidence" value="ECO:0007669"/>
    <property type="project" value="TreeGrafter"/>
</dbReference>
<comment type="subcellular location">
    <subcellularLocation>
        <location evidence="8">Cytoplasm</location>
    </subcellularLocation>
</comment>
<dbReference type="Proteomes" id="UP000279600">
    <property type="component" value="Chromosome"/>
</dbReference>
<feature type="binding site" evidence="8">
    <location>
        <position position="60"/>
    </location>
    <ligand>
        <name>beta-alanine</name>
        <dbReference type="ChEBI" id="CHEBI:57966"/>
    </ligand>
</feature>
<evidence type="ECO:0000256" key="6">
    <source>
        <dbReference type="ARBA" id="ARBA00022840"/>
    </source>
</evidence>
<dbReference type="PANTHER" id="PTHR21299">
    <property type="entry name" value="CYTIDYLATE KINASE/PANTOATE-BETA-ALANINE LIGASE"/>
    <property type="match status" value="1"/>
</dbReference>
<dbReference type="NCBIfam" id="TIGR00125">
    <property type="entry name" value="cyt_tran_rel"/>
    <property type="match status" value="1"/>
</dbReference>
<evidence type="ECO:0000313" key="10">
    <source>
        <dbReference type="Proteomes" id="UP000279600"/>
    </source>
</evidence>
<evidence type="ECO:0000256" key="2">
    <source>
        <dbReference type="ARBA" id="ARBA00009256"/>
    </source>
</evidence>
<sequence length="286" mass="32877">MVFDAHKKLTHFLSQEFYSSKSVGFVPTMGALHDGHIALMQQAQKDNDILVVSIFVNPTQFDNSKDLDKYPRNLDQDIQLIKDKLDESRVIIYAPAIQDVYGEKTIAKTYKYDGLEHEMEGANRPGHFDGVGTILSFLFDVIQPDRAYFGEKDYQQLQIVKKLVEQSNRNIEIIGCPIHREKSGLAMSSRNGRLTPQGWEAASMLHRLLKDAKSKFANHSIEQIHQFVREEIKRDDRVKLEYFTIANESDLKPTQLKKPDVRYRAFIVAHIDGVRLIDNMSMHKDA</sequence>
<feature type="active site" description="Proton donor" evidence="8">
    <location>
        <position position="36"/>
    </location>
</feature>
<keyword evidence="6 8" id="KW-0067">ATP-binding</keyword>
<dbReference type="KEGG" id="noj:EJ995_02980"/>
<dbReference type="AlphaFoldDB" id="A0A3S9N175"/>
<keyword evidence="8" id="KW-0963">Cytoplasm</keyword>
<dbReference type="EC" id="6.3.2.1" evidence="8"/>
<dbReference type="EMBL" id="CP034549">
    <property type="protein sequence ID" value="AZQ45148.1"/>
    <property type="molecule type" value="Genomic_DNA"/>
</dbReference>
<reference evidence="9 10" key="1">
    <citation type="submission" date="2018-12" db="EMBL/GenBank/DDBJ databases">
        <title>Complete genome of Nonlabens sp. MJ115.</title>
        <authorList>
            <person name="Choi H.S."/>
            <person name="Jung J."/>
        </authorList>
    </citation>
    <scope>NUCLEOTIDE SEQUENCE [LARGE SCALE GENOMIC DNA]</scope>
    <source>
        <strain evidence="9 10">MJ115</strain>
    </source>
</reference>
<evidence type="ECO:0000256" key="7">
    <source>
        <dbReference type="ARBA" id="ARBA00048258"/>
    </source>
</evidence>
<dbReference type="Pfam" id="PF02569">
    <property type="entry name" value="Pantoate_ligase"/>
    <property type="match status" value="1"/>
</dbReference>
<feature type="binding site" evidence="8">
    <location>
        <begin position="187"/>
        <end position="190"/>
    </location>
    <ligand>
        <name>ATP</name>
        <dbReference type="ChEBI" id="CHEBI:30616"/>
    </ligand>
</feature>
<feature type="binding site" evidence="8">
    <location>
        <position position="60"/>
    </location>
    <ligand>
        <name>(R)-pantoate</name>
        <dbReference type="ChEBI" id="CHEBI:15980"/>
    </ligand>
</feature>
<gene>
    <name evidence="8" type="primary">panC</name>
    <name evidence="9" type="ORF">EJ995_02980</name>
</gene>
<comment type="catalytic activity">
    <reaction evidence="7 8">
        <text>(R)-pantoate + beta-alanine + ATP = (R)-pantothenate + AMP + diphosphate + H(+)</text>
        <dbReference type="Rhea" id="RHEA:10912"/>
        <dbReference type="ChEBI" id="CHEBI:15378"/>
        <dbReference type="ChEBI" id="CHEBI:15980"/>
        <dbReference type="ChEBI" id="CHEBI:29032"/>
        <dbReference type="ChEBI" id="CHEBI:30616"/>
        <dbReference type="ChEBI" id="CHEBI:33019"/>
        <dbReference type="ChEBI" id="CHEBI:57966"/>
        <dbReference type="ChEBI" id="CHEBI:456215"/>
        <dbReference type="EC" id="6.3.2.1"/>
    </reaction>
</comment>
<dbReference type="OrthoDB" id="9773087at2"/>
<dbReference type="GO" id="GO:0015940">
    <property type="term" value="P:pantothenate biosynthetic process"/>
    <property type="evidence" value="ECO:0007669"/>
    <property type="project" value="UniProtKB-UniRule"/>
</dbReference>
<comment type="subunit">
    <text evidence="8">Homodimer.</text>
</comment>
<dbReference type="Gene3D" id="3.40.50.620">
    <property type="entry name" value="HUPs"/>
    <property type="match status" value="1"/>
</dbReference>
<comment type="pathway">
    <text evidence="1 8">Cofactor biosynthesis; (R)-pantothenate biosynthesis; (R)-pantothenate from (R)-pantoate and beta-alanine: step 1/1.</text>
</comment>
<dbReference type="InterPro" id="IPR004821">
    <property type="entry name" value="Cyt_trans-like"/>
</dbReference>
<comment type="function">
    <text evidence="8">Catalyzes the condensation of pantoate with beta-alanine in an ATP-dependent reaction via a pantoyl-adenylate intermediate.</text>
</comment>
<evidence type="ECO:0000313" key="9">
    <source>
        <dbReference type="EMBL" id="AZQ45148.1"/>
    </source>
</evidence>
<dbReference type="InterPro" id="IPR014729">
    <property type="entry name" value="Rossmann-like_a/b/a_fold"/>
</dbReference>
<dbReference type="PANTHER" id="PTHR21299:SF1">
    <property type="entry name" value="PANTOATE--BETA-ALANINE LIGASE"/>
    <property type="match status" value="1"/>
</dbReference>
<evidence type="ECO:0000256" key="4">
    <source>
        <dbReference type="ARBA" id="ARBA00022655"/>
    </source>
</evidence>
<keyword evidence="4 8" id="KW-0566">Pantothenate biosynthesis</keyword>
<dbReference type="SUPFAM" id="SSF52374">
    <property type="entry name" value="Nucleotidylyl transferase"/>
    <property type="match status" value="1"/>
</dbReference>
<dbReference type="UniPathway" id="UPA00028">
    <property type="reaction ID" value="UER00005"/>
</dbReference>
<comment type="similarity">
    <text evidence="2 8">Belongs to the pantothenate synthetase family.</text>
</comment>